<dbReference type="Proteomes" id="UP001159363">
    <property type="component" value="Chromosome 4"/>
</dbReference>
<dbReference type="EMBL" id="JARBHB010000005">
    <property type="protein sequence ID" value="KAJ8882895.1"/>
    <property type="molecule type" value="Genomic_DNA"/>
</dbReference>
<organism evidence="2 3">
    <name type="scientific">Dryococelus australis</name>
    <dbReference type="NCBI Taxonomy" id="614101"/>
    <lineage>
        <taxon>Eukaryota</taxon>
        <taxon>Metazoa</taxon>
        <taxon>Ecdysozoa</taxon>
        <taxon>Arthropoda</taxon>
        <taxon>Hexapoda</taxon>
        <taxon>Insecta</taxon>
        <taxon>Pterygota</taxon>
        <taxon>Neoptera</taxon>
        <taxon>Polyneoptera</taxon>
        <taxon>Phasmatodea</taxon>
        <taxon>Verophasmatodea</taxon>
        <taxon>Anareolatae</taxon>
        <taxon>Phasmatidae</taxon>
        <taxon>Eurycanthinae</taxon>
        <taxon>Dryococelus</taxon>
    </lineage>
</organism>
<feature type="region of interest" description="Disordered" evidence="1">
    <location>
        <begin position="289"/>
        <end position="381"/>
    </location>
</feature>
<keyword evidence="3" id="KW-1185">Reference proteome</keyword>
<protein>
    <submittedName>
        <fullName evidence="2">Uncharacterized protein</fullName>
    </submittedName>
</protein>
<reference evidence="2 3" key="1">
    <citation type="submission" date="2023-02" db="EMBL/GenBank/DDBJ databases">
        <title>LHISI_Scaffold_Assembly.</title>
        <authorList>
            <person name="Stuart O.P."/>
            <person name="Cleave R."/>
            <person name="Magrath M.J.L."/>
            <person name="Mikheyev A.S."/>
        </authorList>
    </citation>
    <scope>NUCLEOTIDE SEQUENCE [LARGE SCALE GENOMIC DNA]</scope>
    <source>
        <strain evidence="2">Daus_M_001</strain>
        <tissue evidence="2">Leg muscle</tissue>
    </source>
</reference>
<comment type="caution">
    <text evidence="2">The sequence shown here is derived from an EMBL/GenBank/DDBJ whole genome shotgun (WGS) entry which is preliminary data.</text>
</comment>
<evidence type="ECO:0000313" key="3">
    <source>
        <dbReference type="Proteomes" id="UP001159363"/>
    </source>
</evidence>
<sequence length="678" mass="74165">MSVFEHGACTCAANTWTGSLRTRATKKNKDELHLQSKKKLEWGVNPERGNILRARTRQHSPSDGLSSWDPQVPVMSGRWPDKNISVAMAGLMVLDWSCSQYFSHRDNVVDVASPVACEFSQGAAVFSTNAFRSSFKLGASFIFTLKWLPEARKLVQTTERGGAVVNYRKSIRRDTGAIPGLVPELGFPMWLDYSPPTMANRVRFPTGSRRRFSHMGIMADDVAGRRVFSGISRFPSIFNSGAAAYSSGFNLIGSQDLDVKSRPNLFTHSYVPTHLSSLLPRNVRGGCPRCGRGGGEDDVGPGRSDDDDGSPPAAVPGSGERASTTAAPAPGASRLPDVVPRRDAAAGEPVPPARRSRPQPPARRARRRWPPPPVPPPRGLRHALAPARKKYWEVIGENLRHIADELRPSPAIYGITLGCHSSSALGSRYQSSPGDKLSGGIAARLASLPAEYKLAPVSASWMADPTGVSSAASKSAVAYKCDSVILTLDTPVSRQLYGEYELRVACVQARRTFKPADSALWRVFVGRLKVTDFIYMTLGVTETINFLYRISTSNIKQRLMGFSLLPTDVWHTNYGDWYLRKSHLWTLVRRLRGLEKSGKELPSDLLRVLSRAGLSGKGRRLHGGRFGGGEVRDCQLPPGPRRAWKCLPCLCQRLSLARCVTGIGEACRGSANNVSFYP</sequence>
<accession>A0ABQ9HF77</accession>
<gene>
    <name evidence="2" type="ORF">PR048_014718</name>
</gene>
<evidence type="ECO:0000313" key="2">
    <source>
        <dbReference type="EMBL" id="KAJ8882895.1"/>
    </source>
</evidence>
<evidence type="ECO:0000256" key="1">
    <source>
        <dbReference type="SAM" id="MobiDB-lite"/>
    </source>
</evidence>
<name>A0ABQ9HF77_9NEOP</name>
<feature type="compositionally biased region" description="Low complexity" evidence="1">
    <location>
        <begin position="310"/>
        <end position="334"/>
    </location>
</feature>
<proteinExistence type="predicted"/>